<sequence>MSSPCVPCSPSSFQPSSAKLQTKTTLLANTRTVNTTEASPLLNTGELVGSKRARTTSTSSVDTIRISSGKKKTTSSKKRARASEPSLSRYDHKLLEDSRRTLQRKSSSCSTDTVRVLEISAVAFPTSSDIPEPFSSLGTENDSGLSKKKDERKITPPKLNPGKTAPSVAVTSVRHAPPPPIISSLVRSRVSSIKKLSSRPTSPAVVPHHYLSTGFEPLPKHLQEWQPSSTHYMLSDDEGSAYDDRASSPVPVWKDKWDKVHPGMSDLDISVCFHKKQPFFDVWDLPDDIYIAVPARLHLTVKNPRQWKELPSEPDLRYIDIKCNTFDYRPLSEYYPPEYSVSYTGTSSTEYADPAIVPADLSRGIIVNKRWNKTFPGNKMLFRESLITNFGRLPDDSVDTHSEDDENFISMRGWFFKFMIPIPSWVLRHGNTRAFTIEASVWVGGLDDGGLLRGDTELVISHLRSEREMVKGVGQCV</sequence>
<comment type="caution">
    <text evidence="2">The sequence shown here is derived from an EMBL/GenBank/DDBJ whole genome shotgun (WGS) entry which is preliminary data.</text>
</comment>
<dbReference type="Proteomes" id="UP001142393">
    <property type="component" value="Unassembled WGS sequence"/>
</dbReference>
<organism evidence="2 3">
    <name type="scientific">Lentinula detonsa</name>
    <dbReference type="NCBI Taxonomy" id="2804962"/>
    <lineage>
        <taxon>Eukaryota</taxon>
        <taxon>Fungi</taxon>
        <taxon>Dikarya</taxon>
        <taxon>Basidiomycota</taxon>
        <taxon>Agaricomycotina</taxon>
        <taxon>Agaricomycetes</taxon>
        <taxon>Agaricomycetidae</taxon>
        <taxon>Agaricales</taxon>
        <taxon>Marasmiineae</taxon>
        <taxon>Omphalotaceae</taxon>
        <taxon>Lentinula</taxon>
    </lineage>
</organism>
<protein>
    <submittedName>
        <fullName evidence="2">Uncharacterized protein</fullName>
    </submittedName>
</protein>
<gene>
    <name evidence="2" type="ORF">DFH05DRAFT_1541075</name>
</gene>
<name>A0A9W8P612_9AGAR</name>
<proteinExistence type="predicted"/>
<feature type="compositionally biased region" description="Polar residues" evidence="1">
    <location>
        <begin position="55"/>
        <end position="66"/>
    </location>
</feature>
<feature type="region of interest" description="Disordered" evidence="1">
    <location>
        <begin position="31"/>
        <end position="92"/>
    </location>
</feature>
<feature type="compositionally biased region" description="Basic residues" evidence="1">
    <location>
        <begin position="68"/>
        <end position="80"/>
    </location>
</feature>
<feature type="compositionally biased region" description="Basic and acidic residues" evidence="1">
    <location>
        <begin position="145"/>
        <end position="154"/>
    </location>
</feature>
<feature type="compositionally biased region" description="Low complexity" evidence="1">
    <location>
        <begin position="1"/>
        <end position="17"/>
    </location>
</feature>
<feature type="compositionally biased region" description="Polar residues" evidence="1">
    <location>
        <begin position="31"/>
        <end position="42"/>
    </location>
</feature>
<evidence type="ECO:0000256" key="1">
    <source>
        <dbReference type="SAM" id="MobiDB-lite"/>
    </source>
</evidence>
<evidence type="ECO:0000313" key="2">
    <source>
        <dbReference type="EMBL" id="KAJ3747493.1"/>
    </source>
</evidence>
<feature type="region of interest" description="Disordered" evidence="1">
    <location>
        <begin position="1"/>
        <end position="20"/>
    </location>
</feature>
<dbReference type="AlphaFoldDB" id="A0A9W8P612"/>
<dbReference type="EMBL" id="JANVFU010000003">
    <property type="protein sequence ID" value="KAJ3747493.1"/>
    <property type="molecule type" value="Genomic_DNA"/>
</dbReference>
<keyword evidence="3" id="KW-1185">Reference proteome</keyword>
<feature type="region of interest" description="Disordered" evidence="1">
    <location>
        <begin position="130"/>
        <end position="175"/>
    </location>
</feature>
<evidence type="ECO:0000313" key="3">
    <source>
        <dbReference type="Proteomes" id="UP001142393"/>
    </source>
</evidence>
<accession>A0A9W8P612</accession>
<reference evidence="2 3" key="1">
    <citation type="journal article" date="2023" name="Proc. Natl. Acad. Sci. U.S.A.">
        <title>A global phylogenomic analysis of the shiitake genus Lentinula.</title>
        <authorList>
            <person name="Sierra-Patev S."/>
            <person name="Min B."/>
            <person name="Naranjo-Ortiz M."/>
            <person name="Looney B."/>
            <person name="Konkel Z."/>
            <person name="Slot J.C."/>
            <person name="Sakamoto Y."/>
            <person name="Steenwyk J.L."/>
            <person name="Rokas A."/>
            <person name="Carro J."/>
            <person name="Camarero S."/>
            <person name="Ferreira P."/>
            <person name="Molpeceres G."/>
            <person name="Ruiz-Duenas F.J."/>
            <person name="Serrano A."/>
            <person name="Henrissat B."/>
            <person name="Drula E."/>
            <person name="Hughes K.W."/>
            <person name="Mata J.L."/>
            <person name="Ishikawa N.K."/>
            <person name="Vargas-Isla R."/>
            <person name="Ushijima S."/>
            <person name="Smith C.A."/>
            <person name="Donoghue J."/>
            <person name="Ahrendt S."/>
            <person name="Andreopoulos W."/>
            <person name="He G."/>
            <person name="LaButti K."/>
            <person name="Lipzen A."/>
            <person name="Ng V."/>
            <person name="Riley R."/>
            <person name="Sandor L."/>
            <person name="Barry K."/>
            <person name="Martinez A.T."/>
            <person name="Xiao Y."/>
            <person name="Gibbons J.G."/>
            <person name="Terashima K."/>
            <person name="Grigoriev I.V."/>
            <person name="Hibbett D."/>
        </authorList>
    </citation>
    <scope>NUCLEOTIDE SEQUENCE [LARGE SCALE GENOMIC DNA]</scope>
    <source>
        <strain evidence="2 3">TFB7810</strain>
    </source>
</reference>